<organism evidence="3 5">
    <name type="scientific">Chryseobacterium indoltheticum</name>
    <dbReference type="NCBI Taxonomy" id="254"/>
    <lineage>
        <taxon>Bacteria</taxon>
        <taxon>Pseudomonadati</taxon>
        <taxon>Bacteroidota</taxon>
        <taxon>Flavobacteriia</taxon>
        <taxon>Flavobacteriales</taxon>
        <taxon>Weeksellaceae</taxon>
        <taxon>Chryseobacterium group</taxon>
        <taxon>Chryseobacterium</taxon>
    </lineage>
</organism>
<dbReference type="EMBL" id="FTMF01000012">
    <property type="protein sequence ID" value="SIR10930.1"/>
    <property type="molecule type" value="Genomic_DNA"/>
</dbReference>
<reference evidence="3 5" key="2">
    <citation type="submission" date="2018-06" db="EMBL/GenBank/DDBJ databases">
        <authorList>
            <consortium name="Pathogen Informatics"/>
            <person name="Doyle S."/>
        </authorList>
    </citation>
    <scope>NUCLEOTIDE SEQUENCE [LARGE SCALE GENOMIC DNA]</scope>
    <source>
        <strain evidence="3 5">NCTC13560</strain>
    </source>
</reference>
<keyword evidence="4" id="KW-1185">Reference proteome</keyword>
<gene>
    <name evidence="1" type="ORF">EG340_13620</name>
    <name evidence="3" type="ORF">NCTC13560_00717</name>
    <name evidence="2" type="ORF">SAMN05421682_112143</name>
</gene>
<accession>A0A381F5X7</accession>
<dbReference type="KEGG" id="cil:EG358_00570"/>
<dbReference type="AlphaFoldDB" id="A0A381F5X7"/>
<dbReference type="EMBL" id="CP033928">
    <property type="protein sequence ID" value="AZA62014.1"/>
    <property type="molecule type" value="Genomic_DNA"/>
</dbReference>
<protein>
    <recommendedName>
        <fullName evidence="7">Addiction module component</fullName>
    </recommendedName>
</protein>
<evidence type="ECO:0000313" key="4">
    <source>
        <dbReference type="Proteomes" id="UP000185725"/>
    </source>
</evidence>
<evidence type="ECO:0008006" key="7">
    <source>
        <dbReference type="Google" id="ProtNLM"/>
    </source>
</evidence>
<reference evidence="1 6" key="3">
    <citation type="submission" date="2018-11" db="EMBL/GenBank/DDBJ databases">
        <title>Proposal to divide the Flavobacteriaceae and reorganize its genera based on Amino Acid Identity values calculated from whole genome sequences.</title>
        <authorList>
            <person name="Nicholson A.C."/>
            <person name="Gulvik C.A."/>
            <person name="Whitney A.M."/>
            <person name="Humrighouse B.W."/>
            <person name="Bell M."/>
            <person name="Holmes B."/>
            <person name="Steigerwalt A."/>
            <person name="Villarma A."/>
            <person name="Sheth M."/>
            <person name="Batra D."/>
            <person name="Pryor J."/>
            <person name="Bernardet J.-F."/>
            <person name="Hugo C."/>
            <person name="Kampfer P."/>
            <person name="Newman J."/>
            <person name="Mcquiston J.R."/>
        </authorList>
    </citation>
    <scope>NUCLEOTIDE SEQUENCE [LARGE SCALE GENOMIC DNA]</scope>
    <source>
        <strain evidence="1 6">G0211</strain>
    </source>
</reference>
<reference evidence="2 4" key="1">
    <citation type="submission" date="2017-01" db="EMBL/GenBank/DDBJ databases">
        <authorList>
            <person name="Varghese N."/>
            <person name="Submissions S."/>
        </authorList>
    </citation>
    <scope>NUCLEOTIDE SEQUENCE [LARGE SCALE GENOMIC DNA]</scope>
    <source>
        <strain evidence="2 4">ATCC 27950</strain>
    </source>
</reference>
<evidence type="ECO:0000313" key="6">
    <source>
        <dbReference type="Proteomes" id="UP000269076"/>
    </source>
</evidence>
<evidence type="ECO:0000313" key="2">
    <source>
        <dbReference type="EMBL" id="SIR10930.1"/>
    </source>
</evidence>
<dbReference type="EMBL" id="UFVS01000001">
    <property type="protein sequence ID" value="SUX41907.1"/>
    <property type="molecule type" value="Genomic_DNA"/>
</dbReference>
<dbReference type="GeneID" id="303672176"/>
<dbReference type="Proteomes" id="UP000269076">
    <property type="component" value="Chromosome"/>
</dbReference>
<dbReference type="RefSeq" id="WP_076562014.1">
    <property type="nucleotide sequence ID" value="NZ_CP033928.1"/>
</dbReference>
<evidence type="ECO:0000313" key="1">
    <source>
        <dbReference type="EMBL" id="AZA62014.1"/>
    </source>
</evidence>
<evidence type="ECO:0000313" key="5">
    <source>
        <dbReference type="Proteomes" id="UP000255231"/>
    </source>
</evidence>
<name>A0A381F5X7_9FLAO</name>
<dbReference type="OrthoDB" id="1264087at2"/>
<proteinExistence type="predicted"/>
<sequence length="72" mass="8345">MTQIIINLNNKEEETFVETFLKKMKISFEKNEDDFELTDEMIAAIETALKQDKSKAVDGKESLKRIRAKHGL</sequence>
<dbReference type="Proteomes" id="UP000255231">
    <property type="component" value="Unassembled WGS sequence"/>
</dbReference>
<dbReference type="Proteomes" id="UP000185725">
    <property type="component" value="Unassembled WGS sequence"/>
</dbReference>
<evidence type="ECO:0000313" key="3">
    <source>
        <dbReference type="EMBL" id="SUX41907.1"/>
    </source>
</evidence>